<dbReference type="EMBL" id="CP003539">
    <property type="protein sequence ID" value="AFX99390.1"/>
    <property type="molecule type" value="Genomic_DNA"/>
</dbReference>
<dbReference type="AlphaFoldDB" id="K7YIF1"/>
<sequence length="45" mass="5348">MFVYANSFPFIGNKFLIFKCGIIYKYLYQVYKTIQILSKINSVMV</sequence>
<dbReference type="HOGENOM" id="CLU_3197415_0_0_5"/>
<evidence type="ECO:0000313" key="1">
    <source>
        <dbReference type="EMBL" id="AFX99390.1"/>
    </source>
</evidence>
<dbReference type="Proteomes" id="UP000010077">
    <property type="component" value="Chromosome"/>
</dbReference>
<accession>K7YIF1</accession>
<protein>
    <submittedName>
        <fullName evidence="1">Uncharacterized protein</fullName>
    </submittedName>
</protein>
<gene>
    <name evidence="1" type="ORF">A1OE_1214</name>
</gene>
<name>K7YIF1_9PROT</name>
<proteinExistence type="predicted"/>
<dbReference type="KEGG" id="thal:A1OE_1214"/>
<reference evidence="1 2" key="1">
    <citation type="journal article" date="2012" name="Proc. Natl. Acad. Sci. U.S.A.">
        <title>Genome streamlining and chemical defense in a coral reef symbiosis.</title>
        <authorList>
            <person name="Kwan J.C."/>
            <person name="Donia M.S."/>
            <person name="Han A.W."/>
            <person name="Hirose E."/>
            <person name="Haygood M.G."/>
            <person name="Schmidt E.W."/>
        </authorList>
    </citation>
    <scope>NUCLEOTIDE SEQUENCE [LARGE SCALE GENOMIC DNA]</scope>
    <source>
        <strain evidence="1 2">L2</strain>
    </source>
</reference>
<evidence type="ECO:0000313" key="2">
    <source>
        <dbReference type="Proteomes" id="UP000010077"/>
    </source>
</evidence>
<keyword evidence="2" id="KW-1185">Reference proteome</keyword>
<organism evidence="1 2">
    <name type="scientific">Candidatus Endolissoclinum faulkneri L2</name>
    <dbReference type="NCBI Taxonomy" id="1193729"/>
    <lineage>
        <taxon>Bacteria</taxon>
        <taxon>Pseudomonadati</taxon>
        <taxon>Pseudomonadota</taxon>
        <taxon>Alphaproteobacteria</taxon>
        <taxon>Rhodospirillales</taxon>
        <taxon>Rhodospirillaceae</taxon>
        <taxon>Candidatus Endolissoclinum</taxon>
    </lineage>
</organism>